<dbReference type="GO" id="GO:0046872">
    <property type="term" value="F:metal ion binding"/>
    <property type="evidence" value="ECO:0007669"/>
    <property type="project" value="UniProtKB-KW"/>
</dbReference>
<keyword evidence="4 5" id="KW-0408">Iron</keyword>
<evidence type="ECO:0000256" key="2">
    <source>
        <dbReference type="ARBA" id="ARBA00022723"/>
    </source>
</evidence>
<keyword evidence="7" id="KW-0223">Dioxygenase</keyword>
<dbReference type="InterPro" id="IPR041735">
    <property type="entry name" value="4OHPhenylPyrv_dOase_C"/>
</dbReference>
<keyword evidence="3" id="KW-0677">Repeat</keyword>
<keyword evidence="7" id="KW-0560">Oxidoreductase</keyword>
<dbReference type="Gene3D" id="3.10.180.10">
    <property type="entry name" value="2,3-Dihydroxybiphenyl 1,2-Dioxygenase, domain 1"/>
    <property type="match status" value="2"/>
</dbReference>
<dbReference type="PANTHER" id="PTHR11959">
    <property type="entry name" value="4-HYDROXYPHENYLPYRUVATE DIOXYGENASE"/>
    <property type="match status" value="1"/>
</dbReference>
<dbReference type="Proteomes" id="UP000236047">
    <property type="component" value="Unassembled WGS sequence"/>
</dbReference>
<protein>
    <submittedName>
        <fullName evidence="7">4-hydroxyphenylpyruvate dioxygenase</fullName>
    </submittedName>
</protein>
<dbReference type="InterPro" id="IPR005956">
    <property type="entry name" value="4OHPhenylPyrv_dOase"/>
</dbReference>
<dbReference type="EMBL" id="LJSN01000002">
    <property type="protein sequence ID" value="PNE40631.1"/>
    <property type="molecule type" value="Genomic_DNA"/>
</dbReference>
<evidence type="ECO:0000256" key="1">
    <source>
        <dbReference type="ARBA" id="ARBA00005877"/>
    </source>
</evidence>
<evidence type="ECO:0000259" key="6">
    <source>
        <dbReference type="PROSITE" id="PS51819"/>
    </source>
</evidence>
<evidence type="ECO:0000256" key="4">
    <source>
        <dbReference type="ARBA" id="ARBA00023004"/>
    </source>
</evidence>
<dbReference type="InterPro" id="IPR041736">
    <property type="entry name" value="4OHPhenylPyrv_dOase_N"/>
</dbReference>
<dbReference type="NCBIfam" id="TIGR01263">
    <property type="entry name" value="4HPPD"/>
    <property type="match status" value="1"/>
</dbReference>
<feature type="binding site" evidence="5">
    <location>
        <position position="250"/>
    </location>
    <ligand>
        <name>Fe cation</name>
        <dbReference type="ChEBI" id="CHEBI:24875"/>
    </ligand>
</feature>
<dbReference type="InterPro" id="IPR029068">
    <property type="entry name" value="Glyas_Bleomycin-R_OHBP_Dase"/>
</dbReference>
<keyword evidence="2 5" id="KW-0479">Metal-binding</keyword>
<evidence type="ECO:0000313" key="8">
    <source>
        <dbReference type="Proteomes" id="UP000236047"/>
    </source>
</evidence>
<dbReference type="PIRSF" id="PIRSF009283">
    <property type="entry name" value="HPP_dOase"/>
    <property type="match status" value="1"/>
</dbReference>
<comment type="cofactor">
    <cofactor evidence="5">
        <name>Fe cation</name>
        <dbReference type="ChEBI" id="CHEBI:24875"/>
    </cofactor>
    <text evidence="5">Binds 1 Fe cation per subunit.</text>
</comment>
<dbReference type="GO" id="GO:0006572">
    <property type="term" value="P:L-tyrosine catabolic process"/>
    <property type="evidence" value="ECO:0007669"/>
    <property type="project" value="TreeGrafter"/>
</dbReference>
<accession>A0A2N8PHZ1</accession>
<feature type="domain" description="VOC" evidence="6">
    <location>
        <begin position="167"/>
        <end position="318"/>
    </location>
</feature>
<feature type="binding site" evidence="5">
    <location>
        <position position="170"/>
    </location>
    <ligand>
        <name>Fe cation</name>
        <dbReference type="ChEBI" id="CHEBI:24875"/>
    </ligand>
</feature>
<organism evidence="7 8">
    <name type="scientific">Streptomyces noursei</name>
    <name type="common">Streptomyces albulus</name>
    <dbReference type="NCBI Taxonomy" id="1971"/>
    <lineage>
        <taxon>Bacteria</taxon>
        <taxon>Bacillati</taxon>
        <taxon>Actinomycetota</taxon>
        <taxon>Actinomycetes</taxon>
        <taxon>Kitasatosporales</taxon>
        <taxon>Streptomycetaceae</taxon>
        <taxon>Streptomyces</taxon>
    </lineage>
</organism>
<dbReference type="Pfam" id="PF13669">
    <property type="entry name" value="Glyoxalase_4"/>
    <property type="match status" value="1"/>
</dbReference>
<gene>
    <name evidence="7" type="ORF">AOB60_07185</name>
</gene>
<dbReference type="Pfam" id="PF00903">
    <property type="entry name" value="Glyoxalase"/>
    <property type="match status" value="1"/>
</dbReference>
<dbReference type="InterPro" id="IPR004360">
    <property type="entry name" value="Glyas_Fos-R_dOase_dom"/>
</dbReference>
<name>A0A2N8PHZ1_STRNR</name>
<sequence>MTSEHAVPFHRMAVDHVEFYVADVESTVEWLTDHYGLTVHADNAHEVERAGARSVALHRANIRVVLTRGLADDHPSAVYVARHGDGVGNIALRVPDAVAAFEEAVRRGAQPCEQPVTRDGMVTASVIGFADVTHRFVERSADVADNSLPGLRPVTGRAPALDTGLAAVDHFAVCLEAGMLEATVDYYERTLGFDTVFEELIVVGAQSMISKVVQSTSGAVTLTLIEPGRSKEPGQIDEFIKRHDGSGVQHIAFNSVDIVRSVSTMKAAGVSFLRTPGAYYELLGERLTVRRHPVGDLSANGILVDEDHDGQLFQVFTKSVHPRGTLFMEVIERAGARTFGSGNIKALYETVELQRQHDGPAT</sequence>
<dbReference type="CDD" id="cd07250">
    <property type="entry name" value="HPPD_C_like"/>
    <property type="match status" value="1"/>
</dbReference>
<feature type="binding site" evidence="5">
    <location>
        <position position="329"/>
    </location>
    <ligand>
        <name>Fe cation</name>
        <dbReference type="ChEBI" id="CHEBI:24875"/>
    </ligand>
</feature>
<comment type="caution">
    <text evidence="7">The sequence shown here is derived from an EMBL/GenBank/DDBJ whole genome shotgun (WGS) entry which is preliminary data.</text>
</comment>
<evidence type="ECO:0000313" key="7">
    <source>
        <dbReference type="EMBL" id="PNE40631.1"/>
    </source>
</evidence>
<reference evidence="8" key="1">
    <citation type="submission" date="2015-09" db="EMBL/GenBank/DDBJ databases">
        <authorList>
            <person name="Graham D.E."/>
            <person name="Mahan K.M."/>
            <person name="Klingeman D.M."/>
            <person name="Fida T."/>
            <person name="Giannone R.J."/>
            <person name="Hettich R.L."/>
            <person name="Parry R.J."/>
            <person name="Spain J.C."/>
        </authorList>
    </citation>
    <scope>NUCLEOTIDE SEQUENCE [LARGE SCALE GENOMIC DNA]</scope>
    <source>
        <strain evidence="8">JCM 4701</strain>
    </source>
</reference>
<dbReference type="PROSITE" id="PS51819">
    <property type="entry name" value="VOC"/>
    <property type="match status" value="2"/>
</dbReference>
<dbReference type="GO" id="GO:0003868">
    <property type="term" value="F:4-hydroxyphenylpyruvate dioxygenase activity"/>
    <property type="evidence" value="ECO:0007669"/>
    <property type="project" value="InterPro"/>
</dbReference>
<dbReference type="InterPro" id="IPR037523">
    <property type="entry name" value="VOC_core"/>
</dbReference>
<dbReference type="AlphaFoldDB" id="A0A2N8PHZ1"/>
<dbReference type="CDD" id="cd08342">
    <property type="entry name" value="HPPD_N_like"/>
    <property type="match status" value="1"/>
</dbReference>
<comment type="similarity">
    <text evidence="1">Belongs to the 4HPPD family.</text>
</comment>
<keyword evidence="7" id="KW-0670">Pyruvate</keyword>
<dbReference type="PANTHER" id="PTHR11959:SF1">
    <property type="entry name" value="4-HYDROXYPHENYLPYRUVATE DIOXYGENASE"/>
    <property type="match status" value="1"/>
</dbReference>
<proteinExistence type="inferred from homology"/>
<evidence type="ECO:0000256" key="3">
    <source>
        <dbReference type="ARBA" id="ARBA00022737"/>
    </source>
</evidence>
<feature type="domain" description="VOC" evidence="6">
    <location>
        <begin position="13"/>
        <end position="139"/>
    </location>
</feature>
<evidence type="ECO:0000256" key="5">
    <source>
        <dbReference type="PIRSR" id="PIRSR009283-1"/>
    </source>
</evidence>
<keyword evidence="8" id="KW-1185">Reference proteome</keyword>
<dbReference type="SUPFAM" id="SSF54593">
    <property type="entry name" value="Glyoxalase/Bleomycin resistance protein/Dihydroxybiphenyl dioxygenase"/>
    <property type="match status" value="1"/>
</dbReference>